<accession>A0A553HQZ1</accession>
<keyword evidence="2" id="KW-0804">Transcription</keyword>
<dbReference type="Pfam" id="PF01388">
    <property type="entry name" value="ARID"/>
    <property type="match status" value="1"/>
</dbReference>
<feature type="compositionally biased region" description="Polar residues" evidence="4">
    <location>
        <begin position="513"/>
        <end position="522"/>
    </location>
</feature>
<evidence type="ECO:0000313" key="7">
    <source>
        <dbReference type="Proteomes" id="UP000319160"/>
    </source>
</evidence>
<protein>
    <recommendedName>
        <fullName evidence="5">ARID domain-containing protein</fullName>
    </recommendedName>
</protein>
<dbReference type="SMART" id="SM01014">
    <property type="entry name" value="ARID"/>
    <property type="match status" value="1"/>
</dbReference>
<feature type="compositionally biased region" description="Polar residues" evidence="4">
    <location>
        <begin position="171"/>
        <end position="216"/>
    </location>
</feature>
<dbReference type="SUPFAM" id="SSF46774">
    <property type="entry name" value="ARID-like"/>
    <property type="match status" value="1"/>
</dbReference>
<name>A0A553HQZ1_9PEZI</name>
<dbReference type="InterPro" id="IPR001606">
    <property type="entry name" value="ARID_dom"/>
</dbReference>
<dbReference type="EMBL" id="VFLP01000056">
    <property type="protein sequence ID" value="TRX90375.1"/>
    <property type="molecule type" value="Genomic_DNA"/>
</dbReference>
<reference evidence="7" key="1">
    <citation type="submission" date="2019-06" db="EMBL/GenBank/DDBJ databases">
        <title>Draft genome sequence of the griseofulvin-producing fungus Xylaria cubensis strain G536.</title>
        <authorList>
            <person name="Mead M.E."/>
            <person name="Raja H.A."/>
            <person name="Steenwyk J.L."/>
            <person name="Knowles S.L."/>
            <person name="Oberlies N.H."/>
            <person name="Rokas A."/>
        </authorList>
    </citation>
    <scope>NUCLEOTIDE SEQUENCE [LARGE SCALE GENOMIC DNA]</scope>
    <source>
        <strain evidence="7">G536</strain>
    </source>
</reference>
<organism evidence="6 7">
    <name type="scientific">Xylaria flabelliformis</name>
    <dbReference type="NCBI Taxonomy" id="2512241"/>
    <lineage>
        <taxon>Eukaryota</taxon>
        <taxon>Fungi</taxon>
        <taxon>Dikarya</taxon>
        <taxon>Ascomycota</taxon>
        <taxon>Pezizomycotina</taxon>
        <taxon>Sordariomycetes</taxon>
        <taxon>Xylariomycetidae</taxon>
        <taxon>Xylariales</taxon>
        <taxon>Xylariaceae</taxon>
        <taxon>Xylaria</taxon>
    </lineage>
</organism>
<feature type="compositionally biased region" description="Polar residues" evidence="4">
    <location>
        <begin position="473"/>
        <end position="484"/>
    </location>
</feature>
<dbReference type="SMART" id="SM00501">
    <property type="entry name" value="BRIGHT"/>
    <property type="match status" value="1"/>
</dbReference>
<evidence type="ECO:0000256" key="3">
    <source>
        <dbReference type="ARBA" id="ARBA00023242"/>
    </source>
</evidence>
<comment type="caution">
    <text evidence="6">The sequence shown here is derived from an EMBL/GenBank/DDBJ whole genome shotgun (WGS) entry which is preliminary data.</text>
</comment>
<evidence type="ECO:0000313" key="6">
    <source>
        <dbReference type="EMBL" id="TRX90375.1"/>
    </source>
</evidence>
<dbReference type="GO" id="GO:0016514">
    <property type="term" value="C:SWI/SNF complex"/>
    <property type="evidence" value="ECO:0007669"/>
    <property type="project" value="TreeGrafter"/>
</dbReference>
<keyword evidence="7" id="KW-1185">Reference proteome</keyword>
<sequence>MSSWMNEAAAIPNHAGNGFPHMGDPNNMAGAGMMDPSAFMANAGQFNPNTAGQQFPNPQQMAVAMQNGQMRNASPAFANPVYQTNSVIPSKRPRPREDSIGASPRQNPGMLPTSRADTPQQSQFPGFQPNAMPQNAGQPQHYPHLQPNGSATASPSPVMAGNQLRPGSVPQRVNTASPHPFSPASQQFGQQASPVPSEHSNTPQPGMYMNPQSFPQGYNPGFAPSPSPARPPSAQNPMTPHMAPHQMGQMAQQMPQMHPNQMYANQQMQHMQQMQQMQHMQAAQAQAMQGRGGMDPKMMYHMRLQQQYGQGNMPPAGADMQAQNMAQNRGMMPKQGMPMQNGQMPSGSMRPQQAPQISRGINPEIFMKNLTVFMNARQLPLDMNPIVENRQLHLFQLFQVVQKFNGYRNVTTHNMWPQVAASIGLPPQQMPSAPGQLKGIYERNLVKFEEAWMNQQRSHQMKQQAASAGGMPTAQNQGTPQRMAQLSPSQNMQPMQPQMQVQNAQSPVKSMLPSMQQGTVNGFSAPQHPQIPQQPSNSNQGSLRNSMSRSVDTPVNTEFPIHSPGPATKADSVTPHHPSQQADIIKVNGTGALHLAGSLLTNNGVYTPFSRALASHPSQGSWGGFELDSIDQLGTELGRSKPDMPGVLELGNIDLHALTKSIQSGIHGEVRLALDILATVSRYGDSISLLIVDLRHCEDLVESLLDCAEEQIDILAENAEPISDEIDLTSYEDILRAARAEQLSLRKVPVFGDKDYELERAADRLIAITTILRNFSFPEQNQPVLADEVVIRFFCGLIRSLGTHEGLLRNSQNTLDIMKDIVVFLSNIAASVELPGRDQAFCLLQFILSFAPSPTPFTTADKLVFSPFEPSTHKYLPHALDALAKLLARDEPNRTYYKALVATDALSSNPYELLTRTFALAVSPIPYNLDEIRPGILPQLVDARKPLLMQGLLAADIIAQLAPGYETGVTRSWLSSSDGFAPKLLKLVKIICQYVEFPMGRPGIIANGRPREDPDLLYIVTCAVSALRRLCEKAKDPSDAASIPPNALPTRVSLFESLNVLKNPKWALLLNQLSAYVGLEN</sequence>
<feature type="compositionally biased region" description="Polar residues" evidence="4">
    <location>
        <begin position="543"/>
        <end position="556"/>
    </location>
</feature>
<dbReference type="PANTHER" id="PTHR13964:SF27">
    <property type="entry name" value="HAT-TRICK, ISOFORM D"/>
    <property type="match status" value="1"/>
</dbReference>
<dbReference type="STRING" id="2512241.A0A553HQZ1"/>
<dbReference type="Gene3D" id="1.10.150.60">
    <property type="entry name" value="ARID DNA-binding domain"/>
    <property type="match status" value="1"/>
</dbReference>
<evidence type="ECO:0000259" key="5">
    <source>
        <dbReference type="PROSITE" id="PS51011"/>
    </source>
</evidence>
<dbReference type="AlphaFoldDB" id="A0A553HQZ1"/>
<gene>
    <name evidence="6" type="ORF">FHL15_008740</name>
</gene>
<feature type="region of interest" description="Disordered" evidence="4">
    <location>
        <begin position="454"/>
        <end position="580"/>
    </location>
</feature>
<dbReference type="Proteomes" id="UP000319160">
    <property type="component" value="Unassembled WGS sequence"/>
</dbReference>
<dbReference type="InterPro" id="IPR036431">
    <property type="entry name" value="ARID_dom_sf"/>
</dbReference>
<dbReference type="PANTHER" id="PTHR13964">
    <property type="entry name" value="RBP-RELATED"/>
    <property type="match status" value="1"/>
</dbReference>
<feature type="domain" description="ARID" evidence="5">
    <location>
        <begin position="360"/>
        <end position="453"/>
    </location>
</feature>
<proteinExistence type="predicted"/>
<feature type="compositionally biased region" description="Low complexity" evidence="4">
    <location>
        <begin position="485"/>
        <end position="507"/>
    </location>
</feature>
<keyword evidence="3" id="KW-0539">Nucleus</keyword>
<dbReference type="GO" id="GO:0000976">
    <property type="term" value="F:transcription cis-regulatory region binding"/>
    <property type="evidence" value="ECO:0007669"/>
    <property type="project" value="TreeGrafter"/>
</dbReference>
<feature type="region of interest" description="Disordered" evidence="4">
    <location>
        <begin position="78"/>
        <end position="247"/>
    </location>
</feature>
<keyword evidence="1" id="KW-0805">Transcription regulation</keyword>
<evidence type="ECO:0000256" key="4">
    <source>
        <dbReference type="SAM" id="MobiDB-lite"/>
    </source>
</evidence>
<feature type="compositionally biased region" description="Low complexity" evidence="4">
    <location>
        <begin position="524"/>
        <end position="542"/>
    </location>
</feature>
<evidence type="ECO:0000256" key="2">
    <source>
        <dbReference type="ARBA" id="ARBA00023163"/>
    </source>
</evidence>
<feature type="compositionally biased region" description="Polar residues" evidence="4">
    <location>
        <begin position="115"/>
        <end position="138"/>
    </location>
</feature>
<dbReference type="CDD" id="cd16871">
    <property type="entry name" value="ARID_Swi1p-like"/>
    <property type="match status" value="1"/>
</dbReference>
<dbReference type="PROSITE" id="PS51011">
    <property type="entry name" value="ARID"/>
    <property type="match status" value="1"/>
</dbReference>
<feature type="compositionally biased region" description="Polar residues" evidence="4">
    <location>
        <begin position="454"/>
        <end position="466"/>
    </location>
</feature>
<dbReference type="GO" id="GO:0006357">
    <property type="term" value="P:regulation of transcription by RNA polymerase II"/>
    <property type="evidence" value="ECO:0007669"/>
    <property type="project" value="TreeGrafter"/>
</dbReference>
<dbReference type="OrthoDB" id="1938591at2759"/>
<dbReference type="InterPro" id="IPR051232">
    <property type="entry name" value="ARID/SWI1_ChromRemod"/>
</dbReference>
<evidence type="ECO:0000256" key="1">
    <source>
        <dbReference type="ARBA" id="ARBA00023015"/>
    </source>
</evidence>